<feature type="compositionally biased region" description="Basic residues" evidence="1">
    <location>
        <begin position="101"/>
        <end position="111"/>
    </location>
</feature>
<protein>
    <submittedName>
        <fullName evidence="2">Uncharacterized protein</fullName>
    </submittedName>
</protein>
<accession>A0A5B7CSX2</accession>
<gene>
    <name evidence="2" type="ORF">E2C01_004408</name>
</gene>
<evidence type="ECO:0000313" key="3">
    <source>
        <dbReference type="Proteomes" id="UP000324222"/>
    </source>
</evidence>
<evidence type="ECO:0000313" key="2">
    <source>
        <dbReference type="EMBL" id="MPC11734.1"/>
    </source>
</evidence>
<dbReference type="Proteomes" id="UP000324222">
    <property type="component" value="Unassembled WGS sequence"/>
</dbReference>
<name>A0A5B7CSX2_PORTR</name>
<dbReference type="AlphaFoldDB" id="A0A5B7CSX2"/>
<comment type="caution">
    <text evidence="2">The sequence shown here is derived from an EMBL/GenBank/DDBJ whole genome shotgun (WGS) entry which is preliminary data.</text>
</comment>
<keyword evidence="3" id="KW-1185">Reference proteome</keyword>
<sequence>MRRPKCFVLFLRLKFPCRSPGSKGVEGKEEGGEVKGVPSDKRTIKPPCGSSNPSFPVSLFPRGVDSPQAVILSTGRRGFQDNTSLDSTPAPSNTKSAPLHPRIKRRAARRQ</sequence>
<feature type="compositionally biased region" description="Polar residues" evidence="1">
    <location>
        <begin position="80"/>
        <end position="96"/>
    </location>
</feature>
<organism evidence="2 3">
    <name type="scientific">Portunus trituberculatus</name>
    <name type="common">Swimming crab</name>
    <name type="synonym">Neptunus trituberculatus</name>
    <dbReference type="NCBI Taxonomy" id="210409"/>
    <lineage>
        <taxon>Eukaryota</taxon>
        <taxon>Metazoa</taxon>
        <taxon>Ecdysozoa</taxon>
        <taxon>Arthropoda</taxon>
        <taxon>Crustacea</taxon>
        <taxon>Multicrustacea</taxon>
        <taxon>Malacostraca</taxon>
        <taxon>Eumalacostraca</taxon>
        <taxon>Eucarida</taxon>
        <taxon>Decapoda</taxon>
        <taxon>Pleocyemata</taxon>
        <taxon>Brachyura</taxon>
        <taxon>Eubrachyura</taxon>
        <taxon>Portunoidea</taxon>
        <taxon>Portunidae</taxon>
        <taxon>Portuninae</taxon>
        <taxon>Portunus</taxon>
    </lineage>
</organism>
<proteinExistence type="predicted"/>
<feature type="compositionally biased region" description="Basic and acidic residues" evidence="1">
    <location>
        <begin position="25"/>
        <end position="43"/>
    </location>
</feature>
<feature type="region of interest" description="Disordered" evidence="1">
    <location>
        <begin position="18"/>
        <end position="111"/>
    </location>
</feature>
<dbReference type="EMBL" id="VSRR010000178">
    <property type="protein sequence ID" value="MPC11734.1"/>
    <property type="molecule type" value="Genomic_DNA"/>
</dbReference>
<evidence type="ECO:0000256" key="1">
    <source>
        <dbReference type="SAM" id="MobiDB-lite"/>
    </source>
</evidence>
<reference evidence="2 3" key="1">
    <citation type="submission" date="2019-05" db="EMBL/GenBank/DDBJ databases">
        <title>Another draft genome of Portunus trituberculatus and its Hox gene families provides insights of decapod evolution.</title>
        <authorList>
            <person name="Jeong J.-H."/>
            <person name="Song I."/>
            <person name="Kim S."/>
            <person name="Choi T."/>
            <person name="Kim D."/>
            <person name="Ryu S."/>
            <person name="Kim W."/>
        </authorList>
    </citation>
    <scope>NUCLEOTIDE SEQUENCE [LARGE SCALE GENOMIC DNA]</scope>
    <source>
        <tissue evidence="2">Muscle</tissue>
    </source>
</reference>